<reference evidence="2" key="1">
    <citation type="submission" date="2014-12" db="EMBL/GenBank/DDBJ databases">
        <title>Genome Sequence of Valsa Canker Pathogens Uncovers a Specific Adaption of Colonization on Woody Bark.</title>
        <authorList>
            <person name="Yin Z."/>
            <person name="Liu H."/>
            <person name="Gao X."/>
            <person name="Li Z."/>
            <person name="Song N."/>
            <person name="Ke X."/>
            <person name="Dai Q."/>
            <person name="Wu Y."/>
            <person name="Sun Y."/>
            <person name="Xu J.-R."/>
            <person name="Kang Z.K."/>
            <person name="Wang L."/>
            <person name="Huang L."/>
        </authorList>
    </citation>
    <scope>NUCLEOTIDE SEQUENCE [LARGE SCALE GENOMIC DNA]</scope>
    <source>
        <strain evidence="2">03-8</strain>
    </source>
</reference>
<proteinExistence type="predicted"/>
<keyword evidence="3" id="KW-1185">Reference proteome</keyword>
<feature type="region of interest" description="Disordered" evidence="1">
    <location>
        <begin position="92"/>
        <end position="135"/>
    </location>
</feature>
<evidence type="ECO:0000313" key="2">
    <source>
        <dbReference type="EMBL" id="KUI74082.1"/>
    </source>
</evidence>
<evidence type="ECO:0000313" key="3">
    <source>
        <dbReference type="Proteomes" id="UP000078559"/>
    </source>
</evidence>
<gene>
    <name evidence="2" type="ORF">VM1G_11948</name>
</gene>
<name>A0A194WCK1_CYTMA</name>
<dbReference type="Proteomes" id="UP000078559">
    <property type="component" value="Chromosome 12"/>
</dbReference>
<sequence length="135" mass="15711">MGEAVCLTCEDTLLGFDFEPRDDMNRDTHQKRRHYDSPGDPSGRWRRKVYSDRTARHPSGDGFIHSHDFARSAFASQPWRLRLHFARQLTPWKNPDHVSEYARGRSRTNEAKEARPRNSKTGKEDSSRFPEPNNG</sequence>
<dbReference type="AlphaFoldDB" id="A0A194WCK1"/>
<accession>A0A194WCK1</accession>
<protein>
    <submittedName>
        <fullName evidence="2">Uncharacterized protein</fullName>
    </submittedName>
</protein>
<evidence type="ECO:0000256" key="1">
    <source>
        <dbReference type="SAM" id="MobiDB-lite"/>
    </source>
</evidence>
<feature type="compositionally biased region" description="Basic and acidic residues" evidence="1">
    <location>
        <begin position="94"/>
        <end position="128"/>
    </location>
</feature>
<organism evidence="2 3">
    <name type="scientific">Cytospora mali</name>
    <name type="common">Apple Valsa canker fungus</name>
    <name type="synonym">Valsa mali</name>
    <dbReference type="NCBI Taxonomy" id="578113"/>
    <lineage>
        <taxon>Eukaryota</taxon>
        <taxon>Fungi</taxon>
        <taxon>Dikarya</taxon>
        <taxon>Ascomycota</taxon>
        <taxon>Pezizomycotina</taxon>
        <taxon>Sordariomycetes</taxon>
        <taxon>Sordariomycetidae</taxon>
        <taxon>Diaporthales</taxon>
        <taxon>Cytosporaceae</taxon>
        <taxon>Cytospora</taxon>
    </lineage>
</organism>
<feature type="compositionally biased region" description="Basic and acidic residues" evidence="1">
    <location>
        <begin position="49"/>
        <end position="63"/>
    </location>
</feature>
<feature type="region of interest" description="Disordered" evidence="1">
    <location>
        <begin position="20"/>
        <end position="63"/>
    </location>
</feature>
<dbReference type="EMBL" id="CM003109">
    <property type="protein sequence ID" value="KUI74082.1"/>
    <property type="molecule type" value="Genomic_DNA"/>
</dbReference>